<gene>
    <name evidence="1" type="ORF">METZ01_LOCUS423015</name>
</gene>
<sequence>YERGLDKDVLVVAWGEFGRTPVVNEKAGRDHWPPVQCALMIGGGLKMGQVIGVTDHLAGEPTERPVHVHEIIATIYRHCGIDPEETQLIDPNGRPRYLLDHRKPVEELI</sequence>
<evidence type="ECO:0008006" key="2">
    <source>
        <dbReference type="Google" id="ProtNLM"/>
    </source>
</evidence>
<accession>A0A382XI97</accession>
<dbReference type="SUPFAM" id="SSF53649">
    <property type="entry name" value="Alkaline phosphatase-like"/>
    <property type="match status" value="1"/>
</dbReference>
<dbReference type="InterPro" id="IPR017850">
    <property type="entry name" value="Alkaline_phosphatase_core_sf"/>
</dbReference>
<organism evidence="1">
    <name type="scientific">marine metagenome</name>
    <dbReference type="NCBI Taxonomy" id="408172"/>
    <lineage>
        <taxon>unclassified sequences</taxon>
        <taxon>metagenomes</taxon>
        <taxon>ecological metagenomes</taxon>
    </lineage>
</organism>
<dbReference type="Pfam" id="PF07394">
    <property type="entry name" value="DUF1501"/>
    <property type="match status" value="1"/>
</dbReference>
<protein>
    <recommendedName>
        <fullName evidence="2">DUF1501 domain-containing protein</fullName>
    </recommendedName>
</protein>
<reference evidence="1" key="1">
    <citation type="submission" date="2018-05" db="EMBL/GenBank/DDBJ databases">
        <authorList>
            <person name="Lanie J.A."/>
            <person name="Ng W.-L."/>
            <person name="Kazmierczak K.M."/>
            <person name="Andrzejewski T.M."/>
            <person name="Davidsen T.M."/>
            <person name="Wayne K.J."/>
            <person name="Tettelin H."/>
            <person name="Glass J.I."/>
            <person name="Rusch D."/>
            <person name="Podicherti R."/>
            <person name="Tsui H.-C.T."/>
            <person name="Winkler M.E."/>
        </authorList>
    </citation>
    <scope>NUCLEOTIDE SEQUENCE</scope>
</reference>
<name>A0A382XI97_9ZZZZ</name>
<dbReference type="PANTHER" id="PTHR43737:SF1">
    <property type="entry name" value="DUF1501 DOMAIN-CONTAINING PROTEIN"/>
    <property type="match status" value="1"/>
</dbReference>
<dbReference type="InterPro" id="IPR010869">
    <property type="entry name" value="DUF1501"/>
</dbReference>
<dbReference type="AlphaFoldDB" id="A0A382XI97"/>
<feature type="non-terminal residue" evidence="1">
    <location>
        <position position="1"/>
    </location>
</feature>
<evidence type="ECO:0000313" key="1">
    <source>
        <dbReference type="EMBL" id="SVD70161.1"/>
    </source>
</evidence>
<dbReference type="EMBL" id="UINC01167574">
    <property type="protein sequence ID" value="SVD70161.1"/>
    <property type="molecule type" value="Genomic_DNA"/>
</dbReference>
<proteinExistence type="predicted"/>
<dbReference type="PANTHER" id="PTHR43737">
    <property type="entry name" value="BLL7424 PROTEIN"/>
    <property type="match status" value="1"/>
</dbReference>